<evidence type="ECO:0000259" key="4">
    <source>
        <dbReference type="PROSITE" id="PS51755"/>
    </source>
</evidence>
<dbReference type="SMART" id="SM00862">
    <property type="entry name" value="Trans_reg_C"/>
    <property type="match status" value="1"/>
</dbReference>
<keyword evidence="3" id="KW-0812">Transmembrane</keyword>
<dbReference type="Pfam" id="PF00486">
    <property type="entry name" value="Trans_reg_C"/>
    <property type="match status" value="1"/>
</dbReference>
<dbReference type="InterPro" id="IPR011042">
    <property type="entry name" value="6-blade_b-propeller_TolB-like"/>
</dbReference>
<keyword evidence="3" id="KW-1133">Transmembrane helix</keyword>
<reference evidence="6" key="1">
    <citation type="journal article" date="2019" name="Int. J. Syst. Evol. Microbiol.">
        <title>The Global Catalogue of Microorganisms (GCM) 10K type strain sequencing project: providing services to taxonomists for standard genome sequencing and annotation.</title>
        <authorList>
            <consortium name="The Broad Institute Genomics Platform"/>
            <consortium name="The Broad Institute Genome Sequencing Center for Infectious Disease"/>
            <person name="Wu L."/>
            <person name="Ma J."/>
        </authorList>
    </citation>
    <scope>NUCLEOTIDE SEQUENCE [LARGE SCALE GENOMIC DNA]</scope>
    <source>
        <strain evidence="6">JCM 32306</strain>
    </source>
</reference>
<dbReference type="Gene3D" id="1.10.10.10">
    <property type="entry name" value="Winged helix-like DNA-binding domain superfamily/Winged helix DNA-binding domain"/>
    <property type="match status" value="1"/>
</dbReference>
<name>A0ABQ2R4C9_9GAMM</name>
<dbReference type="Gene3D" id="2.120.10.30">
    <property type="entry name" value="TolB, C-terminal domain"/>
    <property type="match status" value="1"/>
</dbReference>
<dbReference type="SUPFAM" id="SSF50969">
    <property type="entry name" value="YVTN repeat-like/Quinoprotein amine dehydrogenase"/>
    <property type="match status" value="1"/>
</dbReference>
<dbReference type="CDD" id="cd00383">
    <property type="entry name" value="trans_reg_C"/>
    <property type="match status" value="1"/>
</dbReference>
<evidence type="ECO:0000313" key="6">
    <source>
        <dbReference type="Proteomes" id="UP000619118"/>
    </source>
</evidence>
<dbReference type="Proteomes" id="UP000619118">
    <property type="component" value="Unassembled WGS sequence"/>
</dbReference>
<dbReference type="InterPro" id="IPR011044">
    <property type="entry name" value="Quino_amine_DH_bsu"/>
</dbReference>
<dbReference type="PROSITE" id="PS51755">
    <property type="entry name" value="OMPR_PHOB"/>
    <property type="match status" value="1"/>
</dbReference>
<proteinExistence type="predicted"/>
<dbReference type="RefSeq" id="WP_160052218.1">
    <property type="nucleotide sequence ID" value="NZ_BMQX01000006.1"/>
</dbReference>
<comment type="caution">
    <text evidence="5">The sequence shown here is derived from an EMBL/GenBank/DDBJ whole genome shotgun (WGS) entry which is preliminary data.</text>
</comment>
<evidence type="ECO:0000256" key="2">
    <source>
        <dbReference type="PROSITE-ProRule" id="PRU01091"/>
    </source>
</evidence>
<evidence type="ECO:0000256" key="3">
    <source>
        <dbReference type="SAM" id="Phobius"/>
    </source>
</evidence>
<dbReference type="InterPro" id="IPR036388">
    <property type="entry name" value="WH-like_DNA-bd_sf"/>
</dbReference>
<keyword evidence="1 2" id="KW-0238">DNA-binding</keyword>
<feature type="domain" description="OmpR/PhoB-type" evidence="4">
    <location>
        <begin position="5"/>
        <end position="104"/>
    </location>
</feature>
<keyword evidence="6" id="KW-1185">Reference proteome</keyword>
<dbReference type="InterPro" id="IPR016032">
    <property type="entry name" value="Sig_transdc_resp-reg_C-effctor"/>
</dbReference>
<accession>A0ABQ2R4C9</accession>
<evidence type="ECO:0000313" key="5">
    <source>
        <dbReference type="EMBL" id="GGQ13148.1"/>
    </source>
</evidence>
<organism evidence="5 6">
    <name type="scientific">Shewanella litoralis</name>
    <dbReference type="NCBI Taxonomy" id="2282700"/>
    <lineage>
        <taxon>Bacteria</taxon>
        <taxon>Pseudomonadati</taxon>
        <taxon>Pseudomonadota</taxon>
        <taxon>Gammaproteobacteria</taxon>
        <taxon>Alteromonadales</taxon>
        <taxon>Shewanellaceae</taxon>
        <taxon>Shewanella</taxon>
    </lineage>
</organism>
<protein>
    <recommendedName>
        <fullName evidence="4">OmpR/PhoB-type domain-containing protein</fullName>
    </recommendedName>
</protein>
<keyword evidence="3" id="KW-0472">Membrane</keyword>
<gene>
    <name evidence="5" type="ORF">GCM10009411_12280</name>
</gene>
<evidence type="ECO:0000256" key="1">
    <source>
        <dbReference type="ARBA" id="ARBA00023125"/>
    </source>
</evidence>
<feature type="transmembrane region" description="Helical" evidence="3">
    <location>
        <begin position="178"/>
        <end position="196"/>
    </location>
</feature>
<dbReference type="EMBL" id="BMQX01000006">
    <property type="protein sequence ID" value="GGQ13148.1"/>
    <property type="molecule type" value="Genomic_DNA"/>
</dbReference>
<dbReference type="SUPFAM" id="SSF46894">
    <property type="entry name" value="C-terminal effector domain of the bipartite response regulators"/>
    <property type="match status" value="1"/>
</dbReference>
<dbReference type="InterPro" id="IPR001867">
    <property type="entry name" value="OmpR/PhoB-type_DNA-bd"/>
</dbReference>
<sequence length="729" mass="82348">MLLTHKNYKISALTLDFATQTLALNTEQIVQLKPQSFQLLYYFCTNNHKIVNREELITHVWQNRIVSDNAINRAVSQLRAVIAQLDPAQEYIQTLPRAGYRLCVAVTALDTINTLTTSHNLDTTSAELPLNQTSTSPHIKVKQADNDEASQPTNLTANHYAMGATHETVLQQKHRPKVWRLAVMLSFIILVVLLLFKSSPLLSKAEPRLKVVESETVTYAPGAEFDTSSTRDWLVYINKNDAVFNVIARHLDSDKQRNIYRSADTIRQPKLSPNVDLMSVFLRKNEALGLRNCQLNIYRFHTSEQLKQYSCGIANVVSQRWKTNAKIQVVTATEGQGITSFDIDLNQQHPLPALSIAFADERLRFISVQFSPNGQQIALLSRNTLNNQTHLHLFDVPTLTIQRTVIMPGINISAVQYLDNGDLMWLSAGKLFITDNEGNKHTELMSDLNNITQLSSINGGNVFVSHGLTRANLVNVDTHGKETLIALSSKDEYMPTYAHHSEQFVFFSNRTGRDEIWLSQADGEVKKLPLPRQDLQIKPLQWSPDDAKIIISTVNAIWVYSFANDNVQTIDINHAHQVRWLNNNQLAILSNTNNQQLLVIDVISGVQSKISLPSTITNFDVVDDVIYFTQSNSQDFARYNLTTQQLDFLGVEANTNVGMWQVKQGELYYVPVSQETLHIEKMNLSTGDSQPIYYFKMADAPVFSVSSTAHILLQRQVHDETDISKINIH</sequence>
<feature type="DNA-binding region" description="OmpR/PhoB-type" evidence="2">
    <location>
        <begin position="5"/>
        <end position="104"/>
    </location>
</feature>